<feature type="non-terminal residue" evidence="4">
    <location>
        <position position="1"/>
    </location>
</feature>
<dbReference type="CDD" id="cd00118">
    <property type="entry name" value="LysM"/>
    <property type="match status" value="1"/>
</dbReference>
<dbReference type="Gene3D" id="3.10.350.10">
    <property type="entry name" value="LysM domain"/>
    <property type="match status" value="1"/>
</dbReference>
<feature type="domain" description="LysM" evidence="3">
    <location>
        <begin position="167"/>
        <end position="211"/>
    </location>
</feature>
<dbReference type="InterPro" id="IPR036779">
    <property type="entry name" value="LysM_dom_sf"/>
</dbReference>
<dbReference type="InterPro" id="IPR018392">
    <property type="entry name" value="LysM"/>
</dbReference>
<reference evidence="4" key="1">
    <citation type="submission" date="2018-05" db="EMBL/GenBank/DDBJ databases">
        <authorList>
            <person name="Lanie J.A."/>
            <person name="Ng W.-L."/>
            <person name="Kazmierczak K.M."/>
            <person name="Andrzejewski T.M."/>
            <person name="Davidsen T.M."/>
            <person name="Wayne K.J."/>
            <person name="Tettelin H."/>
            <person name="Glass J.I."/>
            <person name="Rusch D."/>
            <person name="Podicherti R."/>
            <person name="Tsui H.-C.T."/>
            <person name="Winkler M.E."/>
        </authorList>
    </citation>
    <scope>NUCLEOTIDE SEQUENCE</scope>
</reference>
<evidence type="ECO:0000259" key="3">
    <source>
        <dbReference type="PROSITE" id="PS51782"/>
    </source>
</evidence>
<accession>A0A382EY18</accession>
<name>A0A382EY18_9ZZZZ</name>
<dbReference type="PROSITE" id="PS51782">
    <property type="entry name" value="LYSM"/>
    <property type="match status" value="1"/>
</dbReference>
<dbReference type="SMART" id="SM00257">
    <property type="entry name" value="LysM"/>
    <property type="match status" value="1"/>
</dbReference>
<dbReference type="Gene3D" id="1.25.40.10">
    <property type="entry name" value="Tetratricopeptide repeat domain"/>
    <property type="match status" value="1"/>
</dbReference>
<protein>
    <recommendedName>
        <fullName evidence="3">LysM domain-containing protein</fullName>
    </recommendedName>
</protein>
<feature type="coiled-coil region" evidence="1">
    <location>
        <begin position="107"/>
        <end position="134"/>
    </location>
</feature>
<dbReference type="SUPFAM" id="SSF54106">
    <property type="entry name" value="LysM domain"/>
    <property type="match status" value="1"/>
</dbReference>
<dbReference type="SUPFAM" id="SSF48452">
    <property type="entry name" value="TPR-like"/>
    <property type="match status" value="1"/>
</dbReference>
<proteinExistence type="predicted"/>
<evidence type="ECO:0000256" key="2">
    <source>
        <dbReference type="SAM" id="MobiDB-lite"/>
    </source>
</evidence>
<evidence type="ECO:0000256" key="1">
    <source>
        <dbReference type="SAM" id="Coils"/>
    </source>
</evidence>
<dbReference type="EMBL" id="UINC01046591">
    <property type="protein sequence ID" value="SVB54811.1"/>
    <property type="molecule type" value="Genomic_DNA"/>
</dbReference>
<gene>
    <name evidence="4" type="ORF">METZ01_LOCUS207665</name>
</gene>
<dbReference type="Pfam" id="PF01476">
    <property type="entry name" value="LysM"/>
    <property type="match status" value="1"/>
</dbReference>
<organism evidence="4">
    <name type="scientific">marine metagenome</name>
    <dbReference type="NCBI Taxonomy" id="408172"/>
    <lineage>
        <taxon>unclassified sequences</taxon>
        <taxon>metagenomes</taxon>
        <taxon>ecological metagenomes</taxon>
    </lineage>
</organism>
<keyword evidence="1" id="KW-0175">Coiled coil</keyword>
<evidence type="ECO:0000313" key="4">
    <source>
        <dbReference type="EMBL" id="SVB54811.1"/>
    </source>
</evidence>
<feature type="region of interest" description="Disordered" evidence="2">
    <location>
        <begin position="146"/>
        <end position="179"/>
    </location>
</feature>
<sequence length="214" mass="23417">NNSQEDKEPHYLTGRRLIQQRDWDGAERAFFKSLESNPRSSLAHHELGIMYLSHKADPAAAIFHLSRYLTLNPQAVNKNEVQGHIGAAKRDLAADIHGTPDAPSQSILNLRNKLNQLAAENQALRHQMKSLGITPSPQFAQTTNAPVVITPPSNNAGSPAPSPNPLRRHKVKSGESPSSIAREYSVPLSKFLAANPGLKPTKLQIGQELNIPSR</sequence>
<dbReference type="AlphaFoldDB" id="A0A382EY18"/>
<dbReference type="InterPro" id="IPR011990">
    <property type="entry name" value="TPR-like_helical_dom_sf"/>
</dbReference>